<reference evidence="2" key="1">
    <citation type="submission" date="2023-02" db="EMBL/GenBank/DDBJ databases">
        <authorList>
            <person name="Palmer J.M."/>
        </authorList>
    </citation>
    <scope>NUCLEOTIDE SEQUENCE</scope>
    <source>
        <strain evidence="2">FW57</strain>
    </source>
</reference>
<feature type="coiled-coil region" evidence="1">
    <location>
        <begin position="174"/>
        <end position="229"/>
    </location>
</feature>
<evidence type="ECO:0000313" key="3">
    <source>
        <dbReference type="Proteomes" id="UP001197093"/>
    </source>
</evidence>
<gene>
    <name evidence="2" type="ORF">NEMBOFW57_002173</name>
</gene>
<keyword evidence="1" id="KW-0175">Coiled coil</keyword>
<evidence type="ECO:0000313" key="2">
    <source>
        <dbReference type="EMBL" id="KAG7292140.1"/>
    </source>
</evidence>
<organism evidence="2 3">
    <name type="scientific">Staphylotrichum longicolle</name>
    <dbReference type="NCBI Taxonomy" id="669026"/>
    <lineage>
        <taxon>Eukaryota</taxon>
        <taxon>Fungi</taxon>
        <taxon>Dikarya</taxon>
        <taxon>Ascomycota</taxon>
        <taxon>Pezizomycotina</taxon>
        <taxon>Sordariomycetes</taxon>
        <taxon>Sordariomycetidae</taxon>
        <taxon>Sordariales</taxon>
        <taxon>Chaetomiaceae</taxon>
        <taxon>Staphylotrichum</taxon>
    </lineage>
</organism>
<sequence>MVQSGSGSKALWWENVELLDNEGQEVEFVIKRVLSVNEPSKANSAKSPKASPFPSAFPGATELQQLQLDLYAQREDIKRIDNNGLRIVSALEKRATRVEGEVTKLKSIISTVHQDINGLRQELRLVKSAEKAKASAQSNTALAELELRLASVTTTLSDVGQQLAAHNTQLHNEIGGLESRVSQQQKDIEEMRSEISRTVVAAADHAQDMAALRAEMAQLRRQMGEIRAHGTGRVEMVVPSRELEVLTHNISKIGNRASQVETLQMELEMLKGRHKLCEAGEEATTGSSNKLIK</sequence>
<dbReference type="EMBL" id="JAHCVI010000001">
    <property type="protein sequence ID" value="KAG7292140.1"/>
    <property type="molecule type" value="Genomic_DNA"/>
</dbReference>
<name>A0AAD4I3D2_9PEZI</name>
<dbReference type="AlphaFoldDB" id="A0AAD4I3D2"/>
<dbReference type="Proteomes" id="UP001197093">
    <property type="component" value="Unassembled WGS sequence"/>
</dbReference>
<protein>
    <submittedName>
        <fullName evidence="2">Uncharacterized protein</fullName>
    </submittedName>
</protein>
<proteinExistence type="predicted"/>
<keyword evidence="3" id="KW-1185">Reference proteome</keyword>
<evidence type="ECO:0000256" key="1">
    <source>
        <dbReference type="SAM" id="Coils"/>
    </source>
</evidence>
<accession>A0AAD4I3D2</accession>
<comment type="caution">
    <text evidence="2">The sequence shown here is derived from an EMBL/GenBank/DDBJ whole genome shotgun (WGS) entry which is preliminary data.</text>
</comment>
<dbReference type="Gene3D" id="1.10.287.1490">
    <property type="match status" value="1"/>
</dbReference>